<gene>
    <name evidence="2" type="ORF">C0081_07455</name>
</gene>
<dbReference type="PANTHER" id="PTHR41247:SF1">
    <property type="entry name" value="HTH-TYPE TRANSCRIPTIONAL REPRESSOR YCNK"/>
    <property type="match status" value="1"/>
</dbReference>
<dbReference type="EMBL" id="PKUQ01000014">
    <property type="protein sequence ID" value="PLW77858.1"/>
    <property type="molecule type" value="Genomic_DNA"/>
</dbReference>
<dbReference type="OrthoDB" id="7354657at2"/>
<protein>
    <submittedName>
        <fullName evidence="2">Nitrous oxide reductase accessory protein NosL</fullName>
    </submittedName>
</protein>
<evidence type="ECO:0000313" key="3">
    <source>
        <dbReference type="Proteomes" id="UP000234881"/>
    </source>
</evidence>
<dbReference type="Gene3D" id="3.30.70.2050">
    <property type="match status" value="1"/>
</dbReference>
<evidence type="ECO:0000313" key="2">
    <source>
        <dbReference type="EMBL" id="PLW77858.1"/>
    </source>
</evidence>
<keyword evidence="3" id="KW-1185">Reference proteome</keyword>
<organism evidence="2 3">
    <name type="scientific">Cohaesibacter celericrescens</name>
    <dbReference type="NCBI Taxonomy" id="2067669"/>
    <lineage>
        <taxon>Bacteria</taxon>
        <taxon>Pseudomonadati</taxon>
        <taxon>Pseudomonadota</taxon>
        <taxon>Alphaproteobacteria</taxon>
        <taxon>Hyphomicrobiales</taxon>
        <taxon>Cohaesibacteraceae</taxon>
    </lineage>
</organism>
<accession>A0A2N5XTX1</accession>
<reference evidence="2 3" key="1">
    <citation type="submission" date="2018-01" db="EMBL/GenBank/DDBJ databases">
        <title>The draft genome sequence of Cohaesibacter sp. H1304.</title>
        <authorList>
            <person name="Wang N.-N."/>
            <person name="Du Z.-J."/>
        </authorList>
    </citation>
    <scope>NUCLEOTIDE SEQUENCE [LARGE SCALE GENOMIC DNA]</scope>
    <source>
        <strain evidence="2 3">H1304</strain>
    </source>
</reference>
<dbReference type="Pfam" id="PF05573">
    <property type="entry name" value="NosL"/>
    <property type="match status" value="1"/>
</dbReference>
<feature type="compositionally biased region" description="Polar residues" evidence="1">
    <location>
        <begin position="1"/>
        <end position="17"/>
    </location>
</feature>
<dbReference type="PANTHER" id="PTHR41247">
    <property type="entry name" value="HTH-TYPE TRANSCRIPTIONAL REPRESSOR YCNK"/>
    <property type="match status" value="1"/>
</dbReference>
<dbReference type="AlphaFoldDB" id="A0A2N5XTX1"/>
<name>A0A2N5XTX1_9HYPH</name>
<dbReference type="Proteomes" id="UP000234881">
    <property type="component" value="Unassembled WGS sequence"/>
</dbReference>
<feature type="region of interest" description="Disordered" evidence="1">
    <location>
        <begin position="1"/>
        <end position="23"/>
    </location>
</feature>
<dbReference type="SUPFAM" id="SSF160387">
    <property type="entry name" value="NosL/MerB-like"/>
    <property type="match status" value="1"/>
</dbReference>
<comment type="caution">
    <text evidence="2">The sequence shown here is derived from an EMBL/GenBank/DDBJ whole genome shotgun (WGS) entry which is preliminary data.</text>
</comment>
<evidence type="ECO:0000256" key="1">
    <source>
        <dbReference type="SAM" id="MobiDB-lite"/>
    </source>
</evidence>
<dbReference type="InterPro" id="IPR008719">
    <property type="entry name" value="N2O_reductase_NosL"/>
</dbReference>
<proteinExistence type="predicted"/>
<sequence length="158" mass="17798">MVVAQSVSADPSDQTPFGTPMPHDRDSCPVCGMFPARYPDWIATVLYRDGHADHFDGAKDMFKYLLDMEKYASGRKQQDILRIGVTDYYATARIDARTALYVAGSDVLGPMGHDLIPHLDRFDADEFMKDHKGQRLLTFQEVTMELLLALDRGEIPSQ</sequence>